<dbReference type="Pfam" id="PF00615">
    <property type="entry name" value="RGS"/>
    <property type="match status" value="1"/>
</dbReference>
<name>A0AAD9NXD2_RIDPI</name>
<protein>
    <recommendedName>
        <fullName evidence="2">RGS domain-containing protein</fullName>
    </recommendedName>
</protein>
<sequence>MDRHSSSSDTDEALAGDKKSSSGSLKTKKKSLAKDVKDKLSFLRRRHTDTALSSKDGKLKTTPESVLHWSKSFENLLMDKQGLDLFREFLRTEFSEENIEFWIACEDYKNVHSNKLNTEAQRIYTDFIAVQAPHEINLDSKTRMLTIKNISSPSRQTFEGAQRRIQALMEKDSYRRFLHSDIYQELLGAHRASFSPP</sequence>
<dbReference type="PROSITE" id="PS50132">
    <property type="entry name" value="RGS"/>
    <property type="match status" value="1"/>
</dbReference>
<comment type="caution">
    <text evidence="3">The sequence shown here is derived from an EMBL/GenBank/DDBJ whole genome shotgun (WGS) entry which is preliminary data.</text>
</comment>
<dbReference type="InterPro" id="IPR036305">
    <property type="entry name" value="RGS_sf"/>
</dbReference>
<dbReference type="PRINTS" id="PR01301">
    <property type="entry name" value="RGSPROTEIN"/>
</dbReference>
<feature type="domain" description="RGS" evidence="2">
    <location>
        <begin position="72"/>
        <end position="187"/>
    </location>
</feature>
<dbReference type="FunFam" id="1.10.167.10:FF:000001">
    <property type="entry name" value="Putative regulator of g-protein signaling 12"/>
    <property type="match status" value="1"/>
</dbReference>
<dbReference type="InterPro" id="IPR016137">
    <property type="entry name" value="RGS"/>
</dbReference>
<organism evidence="3 4">
    <name type="scientific">Ridgeia piscesae</name>
    <name type="common">Tubeworm</name>
    <dbReference type="NCBI Taxonomy" id="27915"/>
    <lineage>
        <taxon>Eukaryota</taxon>
        <taxon>Metazoa</taxon>
        <taxon>Spiralia</taxon>
        <taxon>Lophotrochozoa</taxon>
        <taxon>Annelida</taxon>
        <taxon>Polychaeta</taxon>
        <taxon>Sedentaria</taxon>
        <taxon>Canalipalpata</taxon>
        <taxon>Sabellida</taxon>
        <taxon>Siboglinidae</taxon>
        <taxon>Ridgeia</taxon>
    </lineage>
</organism>
<dbReference type="Proteomes" id="UP001209878">
    <property type="component" value="Unassembled WGS sequence"/>
</dbReference>
<evidence type="ECO:0000259" key="2">
    <source>
        <dbReference type="PROSITE" id="PS50132"/>
    </source>
</evidence>
<dbReference type="PANTHER" id="PTHR10845">
    <property type="entry name" value="REGULATOR OF G PROTEIN SIGNALING"/>
    <property type="match status" value="1"/>
</dbReference>
<dbReference type="Gene3D" id="1.10.167.10">
    <property type="entry name" value="Regulator of G-protein Signalling 4, domain 2"/>
    <property type="match status" value="1"/>
</dbReference>
<dbReference type="PANTHER" id="PTHR10845:SF259">
    <property type="entry name" value="RGS DOMAIN-CONTAINING PROTEIN-RELATED"/>
    <property type="match status" value="1"/>
</dbReference>
<keyword evidence="4" id="KW-1185">Reference proteome</keyword>
<dbReference type="SUPFAM" id="SSF48097">
    <property type="entry name" value="Regulator of G-protein signaling, RGS"/>
    <property type="match status" value="1"/>
</dbReference>
<evidence type="ECO:0000313" key="4">
    <source>
        <dbReference type="Proteomes" id="UP001209878"/>
    </source>
</evidence>
<dbReference type="AlphaFoldDB" id="A0AAD9NXD2"/>
<accession>A0AAD9NXD2</accession>
<evidence type="ECO:0000313" key="3">
    <source>
        <dbReference type="EMBL" id="KAK2184223.1"/>
    </source>
</evidence>
<gene>
    <name evidence="3" type="ORF">NP493_276g02052</name>
</gene>
<proteinExistence type="predicted"/>
<reference evidence="3" key="1">
    <citation type="journal article" date="2023" name="Mol. Biol. Evol.">
        <title>Third-Generation Sequencing Reveals the Adaptive Role of the Epigenome in Three Deep-Sea Polychaetes.</title>
        <authorList>
            <person name="Perez M."/>
            <person name="Aroh O."/>
            <person name="Sun Y."/>
            <person name="Lan Y."/>
            <person name="Juniper S.K."/>
            <person name="Young C.R."/>
            <person name="Angers B."/>
            <person name="Qian P.Y."/>
        </authorList>
    </citation>
    <scope>NUCLEOTIDE SEQUENCE</scope>
    <source>
        <strain evidence="3">R07B-5</strain>
    </source>
</reference>
<dbReference type="InterPro" id="IPR044926">
    <property type="entry name" value="RGS_subdomain_2"/>
</dbReference>
<evidence type="ECO:0000256" key="1">
    <source>
        <dbReference type="SAM" id="MobiDB-lite"/>
    </source>
</evidence>
<dbReference type="SMART" id="SM00315">
    <property type="entry name" value="RGS"/>
    <property type="match status" value="1"/>
</dbReference>
<feature type="region of interest" description="Disordered" evidence="1">
    <location>
        <begin position="1"/>
        <end position="34"/>
    </location>
</feature>
<dbReference type="EMBL" id="JAODUO010000276">
    <property type="protein sequence ID" value="KAK2184223.1"/>
    <property type="molecule type" value="Genomic_DNA"/>
</dbReference>